<feature type="region of interest" description="Disordered" evidence="5">
    <location>
        <begin position="435"/>
        <end position="466"/>
    </location>
</feature>
<dbReference type="InParanoid" id="A0A6L2PEH4"/>
<evidence type="ECO:0000259" key="6">
    <source>
        <dbReference type="Pfam" id="PF12325"/>
    </source>
</evidence>
<gene>
    <name evidence="7" type="ORF">Cfor_11735</name>
</gene>
<evidence type="ECO:0000313" key="8">
    <source>
        <dbReference type="Proteomes" id="UP000502823"/>
    </source>
</evidence>
<dbReference type="InterPro" id="IPR052602">
    <property type="entry name" value="Growth_transcription_reg"/>
</dbReference>
<dbReference type="InterPro" id="IPR022091">
    <property type="entry name" value="TMF_TATA-bd"/>
</dbReference>
<dbReference type="FunCoup" id="A0A6L2PEH4">
    <property type="interactions" value="1649"/>
</dbReference>
<keyword evidence="2" id="KW-0333">Golgi apparatus</keyword>
<feature type="coiled-coil region" evidence="4">
    <location>
        <begin position="348"/>
        <end position="421"/>
    </location>
</feature>
<reference evidence="8" key="1">
    <citation type="submission" date="2020-01" db="EMBL/GenBank/DDBJ databases">
        <title>Draft genome sequence of the Termite Coptotermes fromosanus.</title>
        <authorList>
            <person name="Itakura S."/>
            <person name="Yosikawa Y."/>
            <person name="Umezawa K."/>
        </authorList>
    </citation>
    <scope>NUCLEOTIDE SEQUENCE [LARGE SCALE GENOMIC DNA]</scope>
</reference>
<dbReference type="EMBL" id="BLKM01000260">
    <property type="protein sequence ID" value="GFG30894.1"/>
    <property type="molecule type" value="Genomic_DNA"/>
</dbReference>
<dbReference type="Proteomes" id="UP000502823">
    <property type="component" value="Unassembled WGS sequence"/>
</dbReference>
<dbReference type="PANTHER" id="PTHR46515">
    <property type="entry name" value="TATA ELEMENT MODULATORY FACTOR TMF1"/>
    <property type="match status" value="1"/>
</dbReference>
<feature type="non-terminal residue" evidence="7">
    <location>
        <position position="610"/>
    </location>
</feature>
<feature type="compositionally biased region" description="Basic and acidic residues" evidence="5">
    <location>
        <begin position="435"/>
        <end position="449"/>
    </location>
</feature>
<dbReference type="InterPro" id="IPR022092">
    <property type="entry name" value="TMF_DNA-bd"/>
</dbReference>
<dbReference type="GO" id="GO:0005794">
    <property type="term" value="C:Golgi apparatus"/>
    <property type="evidence" value="ECO:0007669"/>
    <property type="project" value="UniProtKB-SubCell"/>
</dbReference>
<name>A0A6L2PEH4_COPFO</name>
<comment type="subcellular location">
    <subcellularLocation>
        <location evidence="1">Golgi apparatus</location>
    </subcellularLocation>
</comment>
<evidence type="ECO:0000256" key="4">
    <source>
        <dbReference type="SAM" id="Coils"/>
    </source>
</evidence>
<accession>A0A6L2PEH4</accession>
<evidence type="ECO:0000256" key="2">
    <source>
        <dbReference type="ARBA" id="ARBA00023034"/>
    </source>
</evidence>
<keyword evidence="3 4" id="KW-0175">Coiled coil</keyword>
<feature type="non-terminal residue" evidence="7">
    <location>
        <position position="1"/>
    </location>
</feature>
<dbReference type="Pfam" id="PF12329">
    <property type="entry name" value="TMF_DNA_bd"/>
    <property type="match status" value="1"/>
</dbReference>
<protein>
    <recommendedName>
        <fullName evidence="6">TATA element modulatory factor 1 TATA binding domain-containing protein</fullName>
    </recommendedName>
</protein>
<evidence type="ECO:0000256" key="1">
    <source>
        <dbReference type="ARBA" id="ARBA00004555"/>
    </source>
</evidence>
<dbReference type="GO" id="GO:0005783">
    <property type="term" value="C:endoplasmic reticulum"/>
    <property type="evidence" value="ECO:0007669"/>
    <property type="project" value="TreeGrafter"/>
</dbReference>
<feature type="coiled-coil region" evidence="4">
    <location>
        <begin position="541"/>
        <end position="606"/>
    </location>
</feature>
<feature type="domain" description="TATA element modulatory factor 1 TATA binding" evidence="6">
    <location>
        <begin position="505"/>
        <end position="610"/>
    </location>
</feature>
<evidence type="ECO:0000256" key="5">
    <source>
        <dbReference type="SAM" id="MobiDB-lite"/>
    </source>
</evidence>
<keyword evidence="8" id="KW-1185">Reference proteome</keyword>
<dbReference type="AlphaFoldDB" id="A0A6L2PEH4"/>
<evidence type="ECO:0000256" key="3">
    <source>
        <dbReference type="ARBA" id="ARBA00023054"/>
    </source>
</evidence>
<proteinExistence type="predicted"/>
<dbReference type="Pfam" id="PF12325">
    <property type="entry name" value="TMF_TATA_bd"/>
    <property type="match status" value="1"/>
</dbReference>
<dbReference type="OrthoDB" id="74178at2759"/>
<comment type="caution">
    <text evidence="7">The sequence shown here is derived from an EMBL/GenBank/DDBJ whole genome shotgun (WGS) entry which is preliminary data.</text>
</comment>
<evidence type="ECO:0000313" key="7">
    <source>
        <dbReference type="EMBL" id="GFG30894.1"/>
    </source>
</evidence>
<dbReference type="PANTHER" id="PTHR46515:SF1">
    <property type="entry name" value="TATA ELEMENT MODULATORY FACTOR"/>
    <property type="match status" value="1"/>
</dbReference>
<organism evidence="7 8">
    <name type="scientific">Coptotermes formosanus</name>
    <name type="common">Formosan subterranean termite</name>
    <dbReference type="NCBI Taxonomy" id="36987"/>
    <lineage>
        <taxon>Eukaryota</taxon>
        <taxon>Metazoa</taxon>
        <taxon>Ecdysozoa</taxon>
        <taxon>Arthropoda</taxon>
        <taxon>Hexapoda</taxon>
        <taxon>Insecta</taxon>
        <taxon>Pterygota</taxon>
        <taxon>Neoptera</taxon>
        <taxon>Polyneoptera</taxon>
        <taxon>Dictyoptera</taxon>
        <taxon>Blattodea</taxon>
        <taxon>Blattoidea</taxon>
        <taxon>Termitoidae</taxon>
        <taxon>Rhinotermitidae</taxon>
        <taxon>Coptotermes</taxon>
    </lineage>
</organism>
<sequence>QLEATVQSRAAESQDINQITEEYTQRLSTLERKFQQAIRERETLWKQLEQAKQDAASRLSMGELESLVAEKDEIIRELREEGEKLSKQQLQHSNIIKKLRAKEKETDNTVKNQKEQLDVLSEEVERLKRSLAAKEEVERTQIEAVHQLTARTKRQEKELASLYGQLDDANHRLETTKEAFELARKQLAENKKATAALNKELTEAKLNVEISARQELVTALEEAQRTSQEEKEQLLAQIEDLRLKVRQAEEQHLEREANVRQECSDLLRRLEGAEARNEELAQSVSGATRPLLRQLESLQATSSAQQASWEKQERNLSDALSEVQGRVSSLTEQEKVSREQCIALRCTVSALESRLAAATKEAAQYKTELELQQARCNQLQQAKDKELSGAESLKQSMTEQLAELQREVMALEHQLAVERAATEAEKRRTMLLQEQLRERETGTDRERHGTHGSPPTSPRSSPTLSFGRVSLSESLSSNAWPQFQDDAFECGSTSGRYSNVYDSLRVGNTTSLLEGLQSQLKLRDGEVQQLQWEMSRRDAERNALTSELSQLTARVEEQEACLKEAETLRSQFQDLQHKYDALLQMYGEKVEEAQELQLDLEDVKEMYKTQ</sequence>
<feature type="coiled-coil region" evidence="4">
    <location>
        <begin position="20"/>
        <end position="283"/>
    </location>
</feature>